<evidence type="ECO:0008006" key="7">
    <source>
        <dbReference type="Google" id="ProtNLM"/>
    </source>
</evidence>
<dbReference type="InterPro" id="IPR002781">
    <property type="entry name" value="TM_pro_TauE-like"/>
</dbReference>
<dbReference type="Pfam" id="PF01925">
    <property type="entry name" value="TauE"/>
    <property type="match status" value="1"/>
</dbReference>
<proteinExistence type="predicted"/>
<dbReference type="AlphaFoldDB" id="A0A0F9TWC8"/>
<gene>
    <name evidence="6" type="ORF">LCGC14_0296810</name>
</gene>
<accession>A0A0F9TWC8</accession>
<dbReference type="InterPro" id="IPR051598">
    <property type="entry name" value="TSUP/Inactive_protease-like"/>
</dbReference>
<reference evidence="6" key="1">
    <citation type="journal article" date="2015" name="Nature">
        <title>Complex archaea that bridge the gap between prokaryotes and eukaryotes.</title>
        <authorList>
            <person name="Spang A."/>
            <person name="Saw J.H."/>
            <person name="Jorgensen S.L."/>
            <person name="Zaremba-Niedzwiedzka K."/>
            <person name="Martijn J."/>
            <person name="Lind A.E."/>
            <person name="van Eijk R."/>
            <person name="Schleper C."/>
            <person name="Guy L."/>
            <person name="Ettema T.J."/>
        </authorList>
    </citation>
    <scope>NUCLEOTIDE SEQUENCE</scope>
</reference>
<evidence type="ECO:0000256" key="4">
    <source>
        <dbReference type="ARBA" id="ARBA00023136"/>
    </source>
</evidence>
<sequence length="255" mass="26123">MEDFLLFVLVGAVAQLVDGALGMAYGVISSSFLLASGVSPAQASASIHAAEMFTTAASGSAHWAHRNIDWPLFWRLVPFGVAGGILGTYVLTGIDGAILKPYVAGYLGIVGIYLVVRSFKKIPQRPVRGLVVPPLAATGGFLDAIGGGGWGPIVTSGLLGAGGQPRYVIGSVNAAEFLVTLAVSLTFLVALLTGRWEEADMTGNAVAVGGLILGGVAAAPLAAYAVRIIPEKPLLRLVGALICGLAIYQIARLLA</sequence>
<organism evidence="6">
    <name type="scientific">marine sediment metagenome</name>
    <dbReference type="NCBI Taxonomy" id="412755"/>
    <lineage>
        <taxon>unclassified sequences</taxon>
        <taxon>metagenomes</taxon>
        <taxon>ecological metagenomes</taxon>
    </lineage>
</organism>
<evidence type="ECO:0000313" key="6">
    <source>
        <dbReference type="EMBL" id="KKN83619.1"/>
    </source>
</evidence>
<evidence type="ECO:0000256" key="5">
    <source>
        <dbReference type="SAM" id="Phobius"/>
    </source>
</evidence>
<protein>
    <recommendedName>
        <fullName evidence="7">Membrane transporter protein</fullName>
    </recommendedName>
</protein>
<feature type="transmembrane region" description="Helical" evidence="5">
    <location>
        <begin position="174"/>
        <end position="193"/>
    </location>
</feature>
<keyword evidence="2 5" id="KW-0812">Transmembrane</keyword>
<feature type="transmembrane region" description="Helical" evidence="5">
    <location>
        <begin position="205"/>
        <end position="226"/>
    </location>
</feature>
<name>A0A0F9TWC8_9ZZZZ</name>
<dbReference type="EMBL" id="LAZR01000182">
    <property type="protein sequence ID" value="KKN83619.1"/>
    <property type="molecule type" value="Genomic_DNA"/>
</dbReference>
<keyword evidence="3 5" id="KW-1133">Transmembrane helix</keyword>
<dbReference type="PANTHER" id="PTHR43701:SF12">
    <property type="entry name" value="MEMBRANE TRANSPORTER PROTEIN YTNM-RELATED"/>
    <property type="match status" value="1"/>
</dbReference>
<feature type="transmembrane region" description="Helical" evidence="5">
    <location>
        <begin position="72"/>
        <end position="91"/>
    </location>
</feature>
<comment type="subcellular location">
    <subcellularLocation>
        <location evidence="1">Membrane</location>
        <topology evidence="1">Multi-pass membrane protein</topology>
    </subcellularLocation>
</comment>
<dbReference type="GO" id="GO:0016020">
    <property type="term" value="C:membrane"/>
    <property type="evidence" value="ECO:0007669"/>
    <property type="project" value="UniProtKB-SubCell"/>
</dbReference>
<comment type="caution">
    <text evidence="6">The sequence shown here is derived from an EMBL/GenBank/DDBJ whole genome shotgun (WGS) entry which is preliminary data.</text>
</comment>
<feature type="transmembrane region" description="Helical" evidence="5">
    <location>
        <begin position="233"/>
        <end position="251"/>
    </location>
</feature>
<evidence type="ECO:0000256" key="2">
    <source>
        <dbReference type="ARBA" id="ARBA00022692"/>
    </source>
</evidence>
<keyword evidence="4 5" id="KW-0472">Membrane</keyword>
<evidence type="ECO:0000256" key="1">
    <source>
        <dbReference type="ARBA" id="ARBA00004141"/>
    </source>
</evidence>
<feature type="transmembrane region" description="Helical" evidence="5">
    <location>
        <begin position="97"/>
        <end position="116"/>
    </location>
</feature>
<dbReference type="PANTHER" id="PTHR43701">
    <property type="entry name" value="MEMBRANE TRANSPORTER PROTEIN MJ0441-RELATED"/>
    <property type="match status" value="1"/>
</dbReference>
<evidence type="ECO:0000256" key="3">
    <source>
        <dbReference type="ARBA" id="ARBA00022989"/>
    </source>
</evidence>